<keyword evidence="1" id="KW-0677">Repeat</keyword>
<feature type="compositionally biased region" description="Polar residues" evidence="3">
    <location>
        <begin position="1"/>
        <end position="11"/>
    </location>
</feature>
<evidence type="ECO:0000313" key="5">
    <source>
        <dbReference type="Proteomes" id="UP000295443"/>
    </source>
</evidence>
<protein>
    <submittedName>
        <fullName evidence="4">Carboxysome shell protein</fullName>
    </submittedName>
</protein>
<feature type="region of interest" description="Disordered" evidence="3">
    <location>
        <begin position="720"/>
        <end position="743"/>
    </location>
</feature>
<comment type="caution">
    <text evidence="4">The sequence shown here is derived from an EMBL/GenBank/DDBJ whole genome shotgun (WGS) entry which is preliminary data.</text>
</comment>
<feature type="compositionally biased region" description="Basic and acidic residues" evidence="3">
    <location>
        <begin position="661"/>
        <end position="675"/>
    </location>
</feature>
<feature type="region of interest" description="Disordered" evidence="3">
    <location>
        <begin position="1"/>
        <end position="43"/>
    </location>
</feature>
<evidence type="ECO:0000256" key="3">
    <source>
        <dbReference type="SAM" id="MobiDB-lite"/>
    </source>
</evidence>
<dbReference type="EMBL" id="SJZB01000045">
    <property type="protein sequence ID" value="TCJ12294.1"/>
    <property type="molecule type" value="Genomic_DNA"/>
</dbReference>
<feature type="compositionally biased region" description="Low complexity" evidence="3">
    <location>
        <begin position="12"/>
        <end position="27"/>
    </location>
</feature>
<organism evidence="4 5">
    <name type="scientific">Parasulfuritortus cantonensis</name>
    <dbReference type="NCBI Taxonomy" id="2528202"/>
    <lineage>
        <taxon>Bacteria</taxon>
        <taxon>Pseudomonadati</taxon>
        <taxon>Pseudomonadota</taxon>
        <taxon>Betaproteobacteria</taxon>
        <taxon>Nitrosomonadales</taxon>
        <taxon>Thiobacillaceae</taxon>
        <taxon>Parasulfuritortus</taxon>
    </lineage>
</organism>
<keyword evidence="5" id="KW-1185">Reference proteome</keyword>
<accession>A0A4R1B2M2</accession>
<gene>
    <name evidence="4" type="ORF">EZJ19_12965</name>
</gene>
<dbReference type="InterPro" id="IPR020990">
    <property type="entry name" value="CSOS2/2B"/>
</dbReference>
<proteinExistence type="inferred from homology"/>
<dbReference type="Pfam" id="PF12288">
    <property type="entry name" value="CsoS2_M"/>
    <property type="match status" value="1"/>
</dbReference>
<dbReference type="OrthoDB" id="543713at2"/>
<evidence type="ECO:0000256" key="2">
    <source>
        <dbReference type="ARBA" id="ARBA00024044"/>
    </source>
</evidence>
<dbReference type="AlphaFoldDB" id="A0A4R1B2M2"/>
<comment type="similarity">
    <text evidence="2">Belongs to the CsoS2 family.</text>
</comment>
<feature type="region of interest" description="Disordered" evidence="3">
    <location>
        <begin position="82"/>
        <end position="178"/>
    </location>
</feature>
<dbReference type="GO" id="GO:0043886">
    <property type="term" value="F:structural constituent of carboxysome shell"/>
    <property type="evidence" value="ECO:0007669"/>
    <property type="project" value="InterPro"/>
</dbReference>
<feature type="region of interest" description="Disordered" evidence="3">
    <location>
        <begin position="661"/>
        <end position="687"/>
    </location>
</feature>
<dbReference type="Proteomes" id="UP000295443">
    <property type="component" value="Unassembled WGS sequence"/>
</dbReference>
<evidence type="ECO:0000256" key="1">
    <source>
        <dbReference type="ARBA" id="ARBA00022737"/>
    </source>
</evidence>
<sequence>MVSARTRTQSRTAEAAVATAPALEPTPVGAPRPAGEGIVESQADTQAVAEQLDTLCAIVEESPDATGEDANSVRQLCRDRRRAMSSQGKSAVPKKSSANGYRAAGGGEMTGRDIARKRRAEQCTNGRCETAPSRPSGRMRPQSMEAPAKVETGTTLSGQSVTGNQVDRTSKVTGNESGGCRAITGTEYVGSEQFESFCSSKPEAGQPIAGRAKVGMSATSRGQWVSGTEVGRSAKVTGDEPGSCRPVSGTEYLGSEGFAEFCQSKGLMSRPEKVVAGTTERKGLTITGSDEARAKRVTGTEPGAQKAITGSQYADAGAARMTINGPSKVALTHTLAGRPVSGTEVGNSRKVTGDEAGSCRTISGTEYLSNEQFQSVCNTRPAPGPAKVGIDASERGQRITGNLVDRSERVTGNEPGSCQRVTGSQYARGTLCGGAPDKASLMHTMAGRALTGSRMGGALQSPKSTGDDHGGCQPVTGTEYYGQEHFAGSCPSTPDVVSPAAYKVGVSQTPHGLPVSGTMVGGAAHVTGDEPGSGLAISGTPYGGSEDIATPCGCQHGDTMAPRFRNPAMRPAMAMTMKPAAPRPESFSVSSPAREMTGRITGTGYGGSGRITGPVNMAGGLVSGTPEFRYNDGYRPMGAPMAMRTPAPVEPESMAERITGEGREAGPRITGDDWARSGNVTGTEGRWAQSRNPTLRGMQRGMGVGARANKEIERPEVPIAKVTGSSGNAGKGAVITVSGGARG</sequence>
<evidence type="ECO:0000313" key="4">
    <source>
        <dbReference type="EMBL" id="TCJ12294.1"/>
    </source>
</evidence>
<feature type="compositionally biased region" description="Polar residues" evidence="3">
    <location>
        <begin position="152"/>
        <end position="175"/>
    </location>
</feature>
<name>A0A4R1B2M2_9PROT</name>
<reference evidence="4 5" key="1">
    <citation type="submission" date="2019-03" db="EMBL/GenBank/DDBJ databases">
        <title>Genome sequence of Thiobacillaceae bacterium LSR1, a sulfur-oxidizing bacterium isolated from freshwater sediment.</title>
        <authorList>
            <person name="Li S."/>
        </authorList>
    </citation>
    <scope>NUCLEOTIDE SEQUENCE [LARGE SCALE GENOMIC DNA]</scope>
    <source>
        <strain evidence="4 5">LSR1</strain>
    </source>
</reference>